<keyword evidence="5" id="KW-0539">Nucleus</keyword>
<dbReference type="PROSITE" id="PS50811">
    <property type="entry name" value="WRKY"/>
    <property type="match status" value="1"/>
</dbReference>
<dbReference type="InterPro" id="IPR044810">
    <property type="entry name" value="WRKY_plant"/>
</dbReference>
<dbReference type="Gramene" id="OE9A029359T1">
    <property type="protein sequence ID" value="OE9A029359C1"/>
    <property type="gene ID" value="OE9A029359"/>
</dbReference>
<dbReference type="GO" id="GO:0003700">
    <property type="term" value="F:DNA-binding transcription factor activity"/>
    <property type="evidence" value="ECO:0007669"/>
    <property type="project" value="InterPro"/>
</dbReference>
<feature type="region of interest" description="Disordered" evidence="6">
    <location>
        <begin position="106"/>
        <end position="166"/>
    </location>
</feature>
<gene>
    <name evidence="8" type="ORF">OLEA9_A029359</name>
</gene>
<dbReference type="Proteomes" id="UP000594638">
    <property type="component" value="Unassembled WGS sequence"/>
</dbReference>
<organism evidence="8 9">
    <name type="scientific">Olea europaea subsp. europaea</name>
    <dbReference type="NCBI Taxonomy" id="158383"/>
    <lineage>
        <taxon>Eukaryota</taxon>
        <taxon>Viridiplantae</taxon>
        <taxon>Streptophyta</taxon>
        <taxon>Embryophyta</taxon>
        <taxon>Tracheophyta</taxon>
        <taxon>Spermatophyta</taxon>
        <taxon>Magnoliopsida</taxon>
        <taxon>eudicotyledons</taxon>
        <taxon>Gunneridae</taxon>
        <taxon>Pentapetalae</taxon>
        <taxon>asterids</taxon>
        <taxon>lamiids</taxon>
        <taxon>Lamiales</taxon>
        <taxon>Oleaceae</taxon>
        <taxon>Oleeae</taxon>
        <taxon>Olea</taxon>
    </lineage>
</organism>
<dbReference type="Pfam" id="PF03106">
    <property type="entry name" value="WRKY"/>
    <property type="match status" value="1"/>
</dbReference>
<evidence type="ECO:0000256" key="2">
    <source>
        <dbReference type="ARBA" id="ARBA00023015"/>
    </source>
</evidence>
<dbReference type="InterPro" id="IPR036576">
    <property type="entry name" value="WRKY_dom_sf"/>
</dbReference>
<dbReference type="PANTHER" id="PTHR31221:SF358">
    <property type="entry name" value="WRKY TRANSCRIPTION FACTOR 71"/>
    <property type="match status" value="1"/>
</dbReference>
<evidence type="ECO:0000313" key="9">
    <source>
        <dbReference type="Proteomes" id="UP000594638"/>
    </source>
</evidence>
<evidence type="ECO:0000256" key="1">
    <source>
        <dbReference type="ARBA" id="ARBA00004123"/>
    </source>
</evidence>
<evidence type="ECO:0000256" key="3">
    <source>
        <dbReference type="ARBA" id="ARBA00023125"/>
    </source>
</evidence>
<keyword evidence="9" id="KW-1185">Reference proteome</keyword>
<dbReference type="EMBL" id="CACTIH010005719">
    <property type="protein sequence ID" value="CAA3000902.1"/>
    <property type="molecule type" value="Genomic_DNA"/>
</dbReference>
<evidence type="ECO:0000256" key="6">
    <source>
        <dbReference type="SAM" id="MobiDB-lite"/>
    </source>
</evidence>
<feature type="compositionally biased region" description="Basic and acidic residues" evidence="6">
    <location>
        <begin position="133"/>
        <end position="166"/>
    </location>
</feature>
<dbReference type="AlphaFoldDB" id="A0A8S0T6K7"/>
<dbReference type="GO" id="GO:0005634">
    <property type="term" value="C:nucleus"/>
    <property type="evidence" value="ECO:0007669"/>
    <property type="project" value="UniProtKB-SubCell"/>
</dbReference>
<dbReference type="FunFam" id="2.20.25.80:FF:000003">
    <property type="entry name" value="WRKY transcription factor 57"/>
    <property type="match status" value="1"/>
</dbReference>
<dbReference type="InterPro" id="IPR003657">
    <property type="entry name" value="WRKY_dom"/>
</dbReference>
<dbReference type="SUPFAM" id="SSF118290">
    <property type="entry name" value="WRKY DNA-binding domain"/>
    <property type="match status" value="1"/>
</dbReference>
<comment type="caution">
    <text evidence="8">The sequence shown here is derived from an EMBL/GenBank/DDBJ whole genome shotgun (WGS) entry which is preliminary data.</text>
</comment>
<sequence length="323" mass="36090">MAEEHRDLYYHLPYYNDRHGSGTAGFTFSGSSSSAYTPLAADSSFHNLQMLDPSYMSFTEMLHGSNDNNTLAGAFGLSRTSSSEAFSRVKDEKKSIVVGTRDFVGVSETPATPNSSISDSSTEAVGNENSSKNQRENPMKEAIEDGEDISKKETKTKNKGEKKEKQPRFAFMTKSEVDHLEDGYRWRKYGQKAVKNSPYPRSYYRCTTQKCPVKKRVERSFLDPSVVITTYEGQHNHHVPATLRGNVAGMLSPSMLTPSLSMQEGPIFPQEFLLQIPHMYNYGAAGSTSGLYQQNLTPFEQLQIPDYGLLQDIIPSAFPKQET</sequence>
<name>A0A8S0T6K7_OLEEU</name>
<dbReference type="Gene3D" id="2.20.25.80">
    <property type="entry name" value="WRKY domain"/>
    <property type="match status" value="1"/>
</dbReference>
<proteinExistence type="predicted"/>
<dbReference type="PANTHER" id="PTHR31221">
    <property type="entry name" value="WRKY TRANSCRIPTION FACTOR PROTEIN 1-RELATED"/>
    <property type="match status" value="1"/>
</dbReference>
<evidence type="ECO:0000256" key="5">
    <source>
        <dbReference type="ARBA" id="ARBA00023242"/>
    </source>
</evidence>
<evidence type="ECO:0000313" key="8">
    <source>
        <dbReference type="EMBL" id="CAA3000902.1"/>
    </source>
</evidence>
<feature type="compositionally biased region" description="Polar residues" evidence="6">
    <location>
        <begin position="109"/>
        <end position="132"/>
    </location>
</feature>
<evidence type="ECO:0000256" key="4">
    <source>
        <dbReference type="ARBA" id="ARBA00023163"/>
    </source>
</evidence>
<reference evidence="8 9" key="1">
    <citation type="submission" date="2019-12" db="EMBL/GenBank/DDBJ databases">
        <authorList>
            <person name="Alioto T."/>
            <person name="Alioto T."/>
            <person name="Gomez Garrido J."/>
        </authorList>
    </citation>
    <scope>NUCLEOTIDE SEQUENCE [LARGE SCALE GENOMIC DNA]</scope>
</reference>
<dbReference type="SMART" id="SM00774">
    <property type="entry name" value="WRKY"/>
    <property type="match status" value="1"/>
</dbReference>
<feature type="domain" description="WRKY" evidence="7">
    <location>
        <begin position="175"/>
        <end position="240"/>
    </location>
</feature>
<protein>
    <submittedName>
        <fullName evidence="8">Probable WRKY transcription factor 71</fullName>
    </submittedName>
</protein>
<keyword evidence="2" id="KW-0805">Transcription regulation</keyword>
<keyword evidence="4" id="KW-0804">Transcription</keyword>
<evidence type="ECO:0000259" key="7">
    <source>
        <dbReference type="PROSITE" id="PS50811"/>
    </source>
</evidence>
<accession>A0A8S0T6K7</accession>
<keyword evidence="3" id="KW-0238">DNA-binding</keyword>
<comment type="subcellular location">
    <subcellularLocation>
        <location evidence="1">Nucleus</location>
    </subcellularLocation>
</comment>
<dbReference type="OrthoDB" id="1936515at2759"/>
<dbReference type="GO" id="GO:0043565">
    <property type="term" value="F:sequence-specific DNA binding"/>
    <property type="evidence" value="ECO:0007669"/>
    <property type="project" value="InterPro"/>
</dbReference>